<reference evidence="2" key="1">
    <citation type="submission" date="2024-07" db="EMBL/GenBank/DDBJ databases">
        <authorList>
            <person name="Yu S.T."/>
        </authorList>
    </citation>
    <scope>NUCLEOTIDE SEQUENCE</scope>
    <source>
        <strain evidence="2">R41</strain>
    </source>
</reference>
<name>A0AB39R9X5_9ACTN</name>
<protein>
    <submittedName>
        <fullName evidence="2">Asp23/Gls24 family envelope stress response protein</fullName>
    </submittedName>
</protein>
<accession>A0AB39R9X5</accession>
<evidence type="ECO:0000313" key="2">
    <source>
        <dbReference type="EMBL" id="XDQ51466.1"/>
    </source>
</evidence>
<proteinExistence type="predicted"/>
<evidence type="ECO:0000256" key="1">
    <source>
        <dbReference type="SAM" id="MobiDB-lite"/>
    </source>
</evidence>
<dbReference type="AlphaFoldDB" id="A0AB39R9X5"/>
<dbReference type="RefSeq" id="WP_369244795.1">
    <property type="nucleotide sequence ID" value="NZ_CP163443.1"/>
</dbReference>
<sequence>MTETEAAANAVPAGGRGATSVADRVVAKIASQAAREALRGFSESAHLVPPGRSKPHATVSVRPAPERERASRGAADTGAAERRTVLGQARVHIAVELGYPSDIGAQCGAVRRAVAAKVSGLAGMDVQQVALSVEWLHSVHTRGIGRERTS</sequence>
<feature type="region of interest" description="Disordered" evidence="1">
    <location>
        <begin position="44"/>
        <end position="81"/>
    </location>
</feature>
<gene>
    <name evidence="2" type="ORF">AB5J53_07325</name>
</gene>
<dbReference type="EMBL" id="CP163443">
    <property type="protein sequence ID" value="XDQ51466.1"/>
    <property type="molecule type" value="Genomic_DNA"/>
</dbReference>
<organism evidence="2">
    <name type="scientific">Streptomyces sp. R41</name>
    <dbReference type="NCBI Taxonomy" id="3238632"/>
    <lineage>
        <taxon>Bacteria</taxon>
        <taxon>Bacillati</taxon>
        <taxon>Actinomycetota</taxon>
        <taxon>Actinomycetes</taxon>
        <taxon>Kitasatosporales</taxon>
        <taxon>Streptomycetaceae</taxon>
        <taxon>Streptomyces</taxon>
    </lineage>
</organism>